<keyword evidence="6" id="KW-0805">Transcription regulation</keyword>
<dbReference type="GO" id="GO:0000785">
    <property type="term" value="C:chromatin"/>
    <property type="evidence" value="ECO:0007669"/>
    <property type="project" value="TreeGrafter"/>
</dbReference>
<dbReference type="PROSITE" id="PS00028">
    <property type="entry name" value="ZINC_FINGER_C2H2_1"/>
    <property type="match status" value="4"/>
</dbReference>
<proteinExistence type="predicted"/>
<dbReference type="PANTHER" id="PTHR14003">
    <property type="entry name" value="TRANSCRIPTIONAL REPRESSOR PROTEIN YY"/>
    <property type="match status" value="1"/>
</dbReference>
<dbReference type="GO" id="GO:0005667">
    <property type="term" value="C:transcription regulator complex"/>
    <property type="evidence" value="ECO:0007669"/>
    <property type="project" value="TreeGrafter"/>
</dbReference>
<dbReference type="FunFam" id="3.30.160.60:FF:000671">
    <property type="entry name" value="Zinc finger protein 26"/>
    <property type="match status" value="1"/>
</dbReference>
<keyword evidence="5" id="KW-0862">Zinc</keyword>
<dbReference type="AlphaFoldDB" id="A0AAD7ML37"/>
<feature type="domain" description="C2H2-type" evidence="12">
    <location>
        <begin position="4"/>
        <end position="31"/>
    </location>
</feature>
<evidence type="ECO:0000259" key="12">
    <source>
        <dbReference type="PROSITE" id="PS50157"/>
    </source>
</evidence>
<keyword evidence="3" id="KW-0677">Repeat</keyword>
<keyword evidence="2" id="KW-0479">Metal-binding</keyword>
<feature type="compositionally biased region" description="Low complexity" evidence="11">
    <location>
        <begin position="194"/>
        <end position="213"/>
    </location>
</feature>
<dbReference type="GO" id="GO:0031519">
    <property type="term" value="C:PcG protein complex"/>
    <property type="evidence" value="ECO:0007669"/>
    <property type="project" value="TreeGrafter"/>
</dbReference>
<reference evidence="13" key="1">
    <citation type="submission" date="2023-03" db="EMBL/GenBank/DDBJ databases">
        <title>Massive genome expansion in bonnet fungi (Mycena s.s.) driven by repeated elements and novel gene families across ecological guilds.</title>
        <authorList>
            <consortium name="Lawrence Berkeley National Laboratory"/>
            <person name="Harder C.B."/>
            <person name="Miyauchi S."/>
            <person name="Viragh M."/>
            <person name="Kuo A."/>
            <person name="Thoen E."/>
            <person name="Andreopoulos B."/>
            <person name="Lu D."/>
            <person name="Skrede I."/>
            <person name="Drula E."/>
            <person name="Henrissat B."/>
            <person name="Morin E."/>
            <person name="Kohler A."/>
            <person name="Barry K."/>
            <person name="LaButti K."/>
            <person name="Morin E."/>
            <person name="Salamov A."/>
            <person name="Lipzen A."/>
            <person name="Mereny Z."/>
            <person name="Hegedus B."/>
            <person name="Baldrian P."/>
            <person name="Stursova M."/>
            <person name="Weitz H."/>
            <person name="Taylor A."/>
            <person name="Grigoriev I.V."/>
            <person name="Nagy L.G."/>
            <person name="Martin F."/>
            <person name="Kauserud H."/>
        </authorList>
    </citation>
    <scope>NUCLEOTIDE SEQUENCE</scope>
    <source>
        <strain evidence="13">CBHHK188m</strain>
    </source>
</reference>
<accession>A0AAD7ML37</accession>
<dbReference type="InterPro" id="IPR036236">
    <property type="entry name" value="Znf_C2H2_sf"/>
</dbReference>
<keyword evidence="8" id="KW-0804">Transcription</keyword>
<feature type="domain" description="C2H2-type" evidence="12">
    <location>
        <begin position="32"/>
        <end position="59"/>
    </location>
</feature>
<evidence type="ECO:0000256" key="10">
    <source>
        <dbReference type="PROSITE-ProRule" id="PRU00042"/>
    </source>
</evidence>
<feature type="domain" description="C2H2-type" evidence="12">
    <location>
        <begin position="91"/>
        <end position="120"/>
    </location>
</feature>
<evidence type="ECO:0000256" key="3">
    <source>
        <dbReference type="ARBA" id="ARBA00022737"/>
    </source>
</evidence>
<dbReference type="FunFam" id="3.30.160.60:FF:001228">
    <property type="entry name" value="Zinc finger protein 236"/>
    <property type="match status" value="1"/>
</dbReference>
<keyword evidence="9" id="KW-0539">Nucleus</keyword>
<dbReference type="Gene3D" id="3.30.160.60">
    <property type="entry name" value="Classic Zinc Finger"/>
    <property type="match status" value="3"/>
</dbReference>
<gene>
    <name evidence="13" type="ORF">DFH07DRAFT_303059</name>
</gene>
<evidence type="ECO:0000256" key="4">
    <source>
        <dbReference type="ARBA" id="ARBA00022771"/>
    </source>
</evidence>
<evidence type="ECO:0000256" key="8">
    <source>
        <dbReference type="ARBA" id="ARBA00023163"/>
    </source>
</evidence>
<dbReference type="InterPro" id="IPR013087">
    <property type="entry name" value="Znf_C2H2_type"/>
</dbReference>
<dbReference type="Proteomes" id="UP001215280">
    <property type="component" value="Unassembled WGS sequence"/>
</dbReference>
<keyword evidence="4 10" id="KW-0863">Zinc-finger</keyword>
<dbReference type="EMBL" id="JARJLG010000271">
    <property type="protein sequence ID" value="KAJ7721187.1"/>
    <property type="molecule type" value="Genomic_DNA"/>
</dbReference>
<evidence type="ECO:0000256" key="6">
    <source>
        <dbReference type="ARBA" id="ARBA00023015"/>
    </source>
</evidence>
<evidence type="ECO:0000313" key="14">
    <source>
        <dbReference type="Proteomes" id="UP001215280"/>
    </source>
</evidence>
<dbReference type="Pfam" id="PF00096">
    <property type="entry name" value="zf-C2H2"/>
    <property type="match status" value="2"/>
</dbReference>
<dbReference type="SMART" id="SM00355">
    <property type="entry name" value="ZnF_C2H2"/>
    <property type="match status" value="4"/>
</dbReference>
<dbReference type="PROSITE" id="PS50157">
    <property type="entry name" value="ZINC_FINGER_C2H2_2"/>
    <property type="match status" value="4"/>
</dbReference>
<evidence type="ECO:0000256" key="9">
    <source>
        <dbReference type="ARBA" id="ARBA00023242"/>
    </source>
</evidence>
<name>A0AAD7ML37_9AGAR</name>
<evidence type="ECO:0000256" key="7">
    <source>
        <dbReference type="ARBA" id="ARBA00023125"/>
    </source>
</evidence>
<dbReference type="SUPFAM" id="SSF57667">
    <property type="entry name" value="beta-beta-alpha zinc fingers"/>
    <property type="match status" value="2"/>
</dbReference>
<sequence length="274" mass="30245">MSKWPCPECSKAFSRKGDLTRHSLLHTGYKPHECSECGKTFAQYSGMKTHMNVHTRAKPYRCGMSPCRAAFGDPSSRARHRKETHSLAGVYQCPESRCKSSIKRRSVFTAHLRKHGSKYAGVDIGDFFVTSPPRSTEAEYVMDLTIPELTTYDTHPAYPSYAAEDMSASPNDYPHDGDLHLATGDLFTFDSRDSSLSPPSLTSASSPSPSPLDFQDERPTITLPYVNIAQANAVPDPGMSGAFPVLSPVSQLMVNCGYDGYNVSEFNKQPMEWA</sequence>
<evidence type="ECO:0000313" key="13">
    <source>
        <dbReference type="EMBL" id="KAJ7721187.1"/>
    </source>
</evidence>
<evidence type="ECO:0000256" key="2">
    <source>
        <dbReference type="ARBA" id="ARBA00022723"/>
    </source>
</evidence>
<dbReference type="GO" id="GO:0000978">
    <property type="term" value="F:RNA polymerase II cis-regulatory region sequence-specific DNA binding"/>
    <property type="evidence" value="ECO:0007669"/>
    <property type="project" value="TreeGrafter"/>
</dbReference>
<dbReference type="GO" id="GO:0000981">
    <property type="term" value="F:DNA-binding transcription factor activity, RNA polymerase II-specific"/>
    <property type="evidence" value="ECO:0007669"/>
    <property type="project" value="TreeGrafter"/>
</dbReference>
<evidence type="ECO:0000256" key="5">
    <source>
        <dbReference type="ARBA" id="ARBA00022833"/>
    </source>
</evidence>
<feature type="domain" description="C2H2-type" evidence="12">
    <location>
        <begin position="60"/>
        <end position="86"/>
    </location>
</feature>
<evidence type="ECO:0000256" key="11">
    <source>
        <dbReference type="SAM" id="MobiDB-lite"/>
    </source>
</evidence>
<keyword evidence="14" id="KW-1185">Reference proteome</keyword>
<protein>
    <recommendedName>
        <fullName evidence="12">C2H2-type domain-containing protein</fullName>
    </recommendedName>
</protein>
<feature type="region of interest" description="Disordered" evidence="11">
    <location>
        <begin position="192"/>
        <end position="217"/>
    </location>
</feature>
<comment type="caution">
    <text evidence="13">The sequence shown here is derived from an EMBL/GenBank/DDBJ whole genome shotgun (WGS) entry which is preliminary data.</text>
</comment>
<organism evidence="13 14">
    <name type="scientific">Mycena maculata</name>
    <dbReference type="NCBI Taxonomy" id="230809"/>
    <lineage>
        <taxon>Eukaryota</taxon>
        <taxon>Fungi</taxon>
        <taxon>Dikarya</taxon>
        <taxon>Basidiomycota</taxon>
        <taxon>Agaricomycotina</taxon>
        <taxon>Agaricomycetes</taxon>
        <taxon>Agaricomycetidae</taxon>
        <taxon>Agaricales</taxon>
        <taxon>Marasmiineae</taxon>
        <taxon>Mycenaceae</taxon>
        <taxon>Mycena</taxon>
    </lineage>
</organism>
<comment type="subcellular location">
    <subcellularLocation>
        <location evidence="1">Nucleus</location>
    </subcellularLocation>
</comment>
<dbReference type="GO" id="GO:0008270">
    <property type="term" value="F:zinc ion binding"/>
    <property type="evidence" value="ECO:0007669"/>
    <property type="project" value="UniProtKB-KW"/>
</dbReference>
<dbReference type="PANTHER" id="PTHR14003:SF20">
    <property type="entry name" value="FINGER DOMAIN PROTEIN, PUTATIVE (AFU_ORTHOLOGUE AFUA_4G10380)-RELATED"/>
    <property type="match status" value="1"/>
</dbReference>
<keyword evidence="7" id="KW-0238">DNA-binding</keyword>
<evidence type="ECO:0000256" key="1">
    <source>
        <dbReference type="ARBA" id="ARBA00004123"/>
    </source>
</evidence>